<organism evidence="2 3">
    <name type="scientific">Malus domestica</name>
    <name type="common">Apple</name>
    <name type="synonym">Pyrus malus</name>
    <dbReference type="NCBI Taxonomy" id="3750"/>
    <lineage>
        <taxon>Eukaryota</taxon>
        <taxon>Viridiplantae</taxon>
        <taxon>Streptophyta</taxon>
        <taxon>Embryophyta</taxon>
        <taxon>Tracheophyta</taxon>
        <taxon>Spermatophyta</taxon>
        <taxon>Magnoliopsida</taxon>
        <taxon>eudicotyledons</taxon>
        <taxon>Gunneridae</taxon>
        <taxon>Pentapetalae</taxon>
        <taxon>rosids</taxon>
        <taxon>fabids</taxon>
        <taxon>Rosales</taxon>
        <taxon>Rosaceae</taxon>
        <taxon>Amygdaloideae</taxon>
        <taxon>Maleae</taxon>
        <taxon>Malus</taxon>
    </lineage>
</organism>
<evidence type="ECO:0000313" key="2">
    <source>
        <dbReference type="EMBL" id="RXH83461.1"/>
    </source>
</evidence>
<protein>
    <submittedName>
        <fullName evidence="2">Uncharacterized protein</fullName>
    </submittedName>
</protein>
<feature type="region of interest" description="Disordered" evidence="1">
    <location>
        <begin position="7"/>
        <end position="29"/>
    </location>
</feature>
<comment type="caution">
    <text evidence="2">The sequence shown here is derived from an EMBL/GenBank/DDBJ whole genome shotgun (WGS) entry which is preliminary data.</text>
</comment>
<name>A0A498IPR8_MALDO</name>
<dbReference type="Proteomes" id="UP000290289">
    <property type="component" value="Chromosome 11"/>
</dbReference>
<evidence type="ECO:0000256" key="1">
    <source>
        <dbReference type="SAM" id="MobiDB-lite"/>
    </source>
</evidence>
<keyword evidence="3" id="KW-1185">Reference proteome</keyword>
<reference evidence="2 3" key="1">
    <citation type="submission" date="2018-10" db="EMBL/GenBank/DDBJ databases">
        <title>A high-quality apple genome assembly.</title>
        <authorList>
            <person name="Hu J."/>
        </authorList>
    </citation>
    <scope>NUCLEOTIDE SEQUENCE [LARGE SCALE GENOMIC DNA]</scope>
    <source>
        <strain evidence="3">cv. HFTH1</strain>
        <tissue evidence="2">Young leaf</tissue>
    </source>
</reference>
<dbReference type="EMBL" id="RDQH01000337">
    <property type="protein sequence ID" value="RXH83461.1"/>
    <property type="molecule type" value="Genomic_DNA"/>
</dbReference>
<accession>A0A498IPR8</accession>
<sequence length="117" mass="13230">MSYLITRRRSVTNVTNEPTPLGEPAATASQVPISLTSSVSVEQVSALRPHRRRREPEPFDHTSSASRVEGEASQPGCKNLYKPYRWLASKSRYQYLILLHLRPQTHLALPIPSSLMY</sequence>
<gene>
    <name evidence="2" type="ORF">DVH24_005714</name>
</gene>
<feature type="region of interest" description="Disordered" evidence="1">
    <location>
        <begin position="44"/>
        <end position="76"/>
    </location>
</feature>
<dbReference type="AlphaFoldDB" id="A0A498IPR8"/>
<evidence type="ECO:0000313" key="3">
    <source>
        <dbReference type="Proteomes" id="UP000290289"/>
    </source>
</evidence>
<proteinExistence type="predicted"/>